<dbReference type="Proteomes" id="UP001139150">
    <property type="component" value="Unassembled WGS sequence"/>
</dbReference>
<reference evidence="1" key="1">
    <citation type="submission" date="2022-02" db="EMBL/GenBank/DDBJ databases">
        <title>Halalkalibacter sp. nov. isolated from Lonar Lake, India.</title>
        <authorList>
            <person name="Joshi A."/>
            <person name="Thite S."/>
            <person name="Lodha T."/>
        </authorList>
    </citation>
    <scope>NUCLEOTIDE SEQUENCE</scope>
    <source>
        <strain evidence="1">MEB205</strain>
    </source>
</reference>
<dbReference type="PANTHER" id="PTHR41260">
    <property type="entry name" value="PROTEIN ECSC"/>
    <property type="match status" value="1"/>
</dbReference>
<accession>A0A9X2I4F3</accession>
<dbReference type="PANTHER" id="PTHR41260:SF1">
    <property type="entry name" value="PROTEIN ECSC"/>
    <property type="match status" value="1"/>
</dbReference>
<dbReference type="RefSeq" id="WP_250096699.1">
    <property type="nucleotide sequence ID" value="NZ_JAKRYL010000011.1"/>
</dbReference>
<evidence type="ECO:0000313" key="2">
    <source>
        <dbReference type="Proteomes" id="UP001139150"/>
    </source>
</evidence>
<sequence>MKKTDQLQIRLDEISEWEETFFSYEATDLKTTYSRWTEQVFDQLSEKTKERWLTAMDTCLLHLQAWLHHSRSYEETKRRVISHARTFDPTISTIDDLQSLPLEQLDYLADQLMAKQRLLALGQGGLTGMGGAFLLLSDLPALAIIQLRSLQHLALVYGYDVRRPVELMNMLKLFYVATIPKSYQANEWDKLLNEVENQERDHVFYSGDDAIMQDAIFEQLTKQLVKSFVITMLKKKLIQGVPLVGMAVGAGMNYRFSQQVIDVGQHFYQKRRLIEEM</sequence>
<organism evidence="1 2">
    <name type="scientific">Halalkalibacter alkaliphilus</name>
    <dbReference type="NCBI Taxonomy" id="2917993"/>
    <lineage>
        <taxon>Bacteria</taxon>
        <taxon>Bacillati</taxon>
        <taxon>Bacillota</taxon>
        <taxon>Bacilli</taxon>
        <taxon>Bacillales</taxon>
        <taxon>Bacillaceae</taxon>
        <taxon>Halalkalibacter</taxon>
    </lineage>
</organism>
<name>A0A9X2I4F3_9BACI</name>
<keyword evidence="2" id="KW-1185">Reference proteome</keyword>
<gene>
    <name evidence="1" type="ORF">MF646_11790</name>
</gene>
<comment type="caution">
    <text evidence="1">The sequence shown here is derived from an EMBL/GenBank/DDBJ whole genome shotgun (WGS) entry which is preliminary data.</text>
</comment>
<dbReference type="Pfam" id="PF12787">
    <property type="entry name" value="EcsC"/>
    <property type="match status" value="1"/>
</dbReference>
<evidence type="ECO:0000313" key="1">
    <source>
        <dbReference type="EMBL" id="MCL7747802.1"/>
    </source>
</evidence>
<dbReference type="EMBL" id="JAKRYL010000011">
    <property type="protein sequence ID" value="MCL7747802.1"/>
    <property type="molecule type" value="Genomic_DNA"/>
</dbReference>
<dbReference type="InterPro" id="IPR024787">
    <property type="entry name" value="EcsC"/>
</dbReference>
<dbReference type="AlphaFoldDB" id="A0A9X2I4F3"/>
<protein>
    <submittedName>
        <fullName evidence="1">EcsC family protein</fullName>
    </submittedName>
</protein>
<proteinExistence type="predicted"/>